<dbReference type="InterPro" id="IPR000045">
    <property type="entry name" value="Prepilin_IV_endopep_pep"/>
</dbReference>
<dbReference type="Gene3D" id="1.20.120.1220">
    <property type="match status" value="1"/>
</dbReference>
<sequence length="176" mass="20602">MGNRQQENVNRSNKRINLETPLLFLLAVLLFVFFQDWKYRRIHVVLPLAIFLLSLYLIYLKSLSFQNMLLNTAFFLVTLGILVLYMSLKNKQFLNPFKHYFGLGDLLFYVAVTPLFILPNFIVFFILSMVFALVLQFAFKKVLTEQTVPLAGFSALFLCIVMIRDYCSFYPKLTLI</sequence>
<feature type="domain" description="Prepilin type IV endopeptidase peptidase" evidence="2">
    <location>
        <begin position="23"/>
        <end position="135"/>
    </location>
</feature>
<comment type="caution">
    <text evidence="3">The sequence shown here is derived from an EMBL/GenBank/DDBJ whole genome shotgun (WGS) entry which is preliminary data.</text>
</comment>
<feature type="transmembrane region" description="Helical" evidence="1">
    <location>
        <begin position="16"/>
        <end position="35"/>
    </location>
</feature>
<evidence type="ECO:0000313" key="4">
    <source>
        <dbReference type="Proteomes" id="UP000288102"/>
    </source>
</evidence>
<protein>
    <recommendedName>
        <fullName evidence="2">Prepilin type IV endopeptidase peptidase domain-containing protein</fullName>
    </recommendedName>
</protein>
<keyword evidence="4" id="KW-1185">Reference proteome</keyword>
<keyword evidence="1" id="KW-0812">Transmembrane</keyword>
<evidence type="ECO:0000259" key="2">
    <source>
        <dbReference type="Pfam" id="PF01478"/>
    </source>
</evidence>
<gene>
    <name evidence="3" type="ORF">D0817_14865</name>
</gene>
<feature type="transmembrane region" description="Helical" evidence="1">
    <location>
        <begin position="106"/>
        <end position="135"/>
    </location>
</feature>
<feature type="transmembrane region" description="Helical" evidence="1">
    <location>
        <begin position="68"/>
        <end position="86"/>
    </location>
</feature>
<name>A0A434A662_9FLAO</name>
<dbReference type="OrthoDB" id="1161290at2"/>
<keyword evidence="1" id="KW-0472">Membrane</keyword>
<feature type="transmembrane region" description="Helical" evidence="1">
    <location>
        <begin position="147"/>
        <end position="163"/>
    </location>
</feature>
<dbReference type="AlphaFoldDB" id="A0A434A662"/>
<dbReference type="GO" id="GO:0004190">
    <property type="term" value="F:aspartic-type endopeptidase activity"/>
    <property type="evidence" value="ECO:0007669"/>
    <property type="project" value="InterPro"/>
</dbReference>
<evidence type="ECO:0000313" key="3">
    <source>
        <dbReference type="EMBL" id="RUT69893.1"/>
    </source>
</evidence>
<evidence type="ECO:0000256" key="1">
    <source>
        <dbReference type="SAM" id="Phobius"/>
    </source>
</evidence>
<keyword evidence="1" id="KW-1133">Transmembrane helix</keyword>
<dbReference type="Proteomes" id="UP000288102">
    <property type="component" value="Unassembled WGS sequence"/>
</dbReference>
<dbReference type="GO" id="GO:0016020">
    <property type="term" value="C:membrane"/>
    <property type="evidence" value="ECO:0007669"/>
    <property type="project" value="InterPro"/>
</dbReference>
<feature type="transmembrane region" description="Helical" evidence="1">
    <location>
        <begin position="41"/>
        <end position="59"/>
    </location>
</feature>
<reference evidence="4" key="1">
    <citation type="journal article" date="2019" name="Syst. Appl. Microbiol.">
        <title>Flavobacterium circumlabens sp. nov. and Flavobacterium cupreum sp. nov., two psychrotrophic species isolated from Antarctic environmental samples.</title>
        <authorList>
            <person name="Kralova S."/>
            <person name="Busse H.-J."/>
            <person name="Svec P."/>
            <person name="Maslanova I."/>
            <person name="Stankova E."/>
            <person name="Bartak M."/>
            <person name="Sedlacek I."/>
        </authorList>
    </citation>
    <scope>NUCLEOTIDE SEQUENCE [LARGE SCALE GENOMIC DNA]</scope>
    <source>
        <strain evidence="4">CCM 8825</strain>
    </source>
</reference>
<accession>A0A434A662</accession>
<dbReference type="EMBL" id="QWDM01000008">
    <property type="protein sequence ID" value="RUT69893.1"/>
    <property type="molecule type" value="Genomic_DNA"/>
</dbReference>
<proteinExistence type="predicted"/>
<dbReference type="Pfam" id="PF01478">
    <property type="entry name" value="Peptidase_A24"/>
    <property type="match status" value="1"/>
</dbReference>
<organism evidence="3 4">
    <name type="scientific">Flavobacterium cupreum</name>
    <dbReference type="NCBI Taxonomy" id="2133766"/>
    <lineage>
        <taxon>Bacteria</taxon>
        <taxon>Pseudomonadati</taxon>
        <taxon>Bacteroidota</taxon>
        <taxon>Flavobacteriia</taxon>
        <taxon>Flavobacteriales</taxon>
        <taxon>Flavobacteriaceae</taxon>
        <taxon>Flavobacterium</taxon>
    </lineage>
</organism>